<accession>A0ABR2GP93</accession>
<reference evidence="1 2" key="1">
    <citation type="submission" date="2024-04" db="EMBL/GenBank/DDBJ databases">
        <title>Tritrichomonas musculus Genome.</title>
        <authorList>
            <person name="Alves-Ferreira E."/>
            <person name="Grigg M."/>
            <person name="Lorenzi H."/>
            <person name="Galac M."/>
        </authorList>
    </citation>
    <scope>NUCLEOTIDE SEQUENCE [LARGE SCALE GENOMIC DNA]</scope>
    <source>
        <strain evidence="1 2">EAF2021</strain>
    </source>
</reference>
<evidence type="ECO:0000313" key="2">
    <source>
        <dbReference type="Proteomes" id="UP001470230"/>
    </source>
</evidence>
<organism evidence="1 2">
    <name type="scientific">Tritrichomonas musculus</name>
    <dbReference type="NCBI Taxonomy" id="1915356"/>
    <lineage>
        <taxon>Eukaryota</taxon>
        <taxon>Metamonada</taxon>
        <taxon>Parabasalia</taxon>
        <taxon>Tritrichomonadida</taxon>
        <taxon>Tritrichomonadidae</taxon>
        <taxon>Tritrichomonas</taxon>
    </lineage>
</organism>
<protein>
    <submittedName>
        <fullName evidence="1">Uncharacterized protein</fullName>
    </submittedName>
</protein>
<evidence type="ECO:0000313" key="1">
    <source>
        <dbReference type="EMBL" id="KAK8835691.1"/>
    </source>
</evidence>
<gene>
    <name evidence="1" type="ORF">M9Y10_042288</name>
</gene>
<keyword evidence="2" id="KW-1185">Reference proteome</keyword>
<dbReference type="Proteomes" id="UP001470230">
    <property type="component" value="Unassembled WGS sequence"/>
</dbReference>
<dbReference type="EMBL" id="JAPFFF010000076">
    <property type="protein sequence ID" value="KAK8835691.1"/>
    <property type="molecule type" value="Genomic_DNA"/>
</dbReference>
<sequence>MALQGDTELTHIGGSMACDLRNELRNKKINHIENIIHQNSPSTFKKSNIKDQITLNHSNIFTVCPITAKISPDTTINECYTRLNQCLRHHFDANKEELFDYRSQMGQTNPEYISNGVMICFSNLGNIRVKKPVKDLNFYNR</sequence>
<comment type="caution">
    <text evidence="1">The sequence shown here is derived from an EMBL/GenBank/DDBJ whole genome shotgun (WGS) entry which is preliminary data.</text>
</comment>
<proteinExistence type="predicted"/>
<name>A0ABR2GP93_9EUKA</name>